<dbReference type="Pfam" id="PF07714">
    <property type="entry name" value="PK_Tyr_Ser-Thr"/>
    <property type="match status" value="1"/>
</dbReference>
<evidence type="ECO:0000256" key="4">
    <source>
        <dbReference type="ARBA" id="ARBA00022692"/>
    </source>
</evidence>
<dbReference type="SMART" id="SM00303">
    <property type="entry name" value="GPS"/>
    <property type="match status" value="1"/>
</dbReference>
<keyword evidence="7 9" id="KW-0472">Membrane</keyword>
<dbReference type="InterPro" id="IPR032675">
    <property type="entry name" value="LRR_dom_sf"/>
</dbReference>
<feature type="transmembrane region" description="Helical" evidence="9">
    <location>
        <begin position="696"/>
        <end position="719"/>
    </location>
</feature>
<proteinExistence type="predicted"/>
<organism evidence="13 14">
    <name type="scientific">Planoprotostelium fungivorum</name>
    <dbReference type="NCBI Taxonomy" id="1890364"/>
    <lineage>
        <taxon>Eukaryota</taxon>
        <taxon>Amoebozoa</taxon>
        <taxon>Evosea</taxon>
        <taxon>Variosea</taxon>
        <taxon>Cavosteliida</taxon>
        <taxon>Cavosteliaceae</taxon>
        <taxon>Planoprotostelium</taxon>
    </lineage>
</organism>
<dbReference type="PANTHER" id="PTHR48056">
    <property type="entry name" value="LRR RECEPTOR-LIKE SERINE/THREONINE-PROTEIN KINASE-RELATED"/>
    <property type="match status" value="1"/>
</dbReference>
<dbReference type="Pfam" id="PF01825">
    <property type="entry name" value="GPS"/>
    <property type="match status" value="1"/>
</dbReference>
<keyword evidence="8" id="KW-1015">Disulfide bond</keyword>
<dbReference type="Proteomes" id="UP000241769">
    <property type="component" value="Unassembled WGS sequence"/>
</dbReference>
<evidence type="ECO:0000256" key="7">
    <source>
        <dbReference type="ARBA" id="ARBA00023136"/>
    </source>
</evidence>
<dbReference type="InterPro" id="IPR000719">
    <property type="entry name" value="Prot_kinase_dom"/>
</dbReference>
<dbReference type="InParanoid" id="A0A2P6N9S8"/>
<evidence type="ECO:0000256" key="10">
    <source>
        <dbReference type="SAM" id="SignalP"/>
    </source>
</evidence>
<dbReference type="Pfam" id="PF00560">
    <property type="entry name" value="LRR_1"/>
    <property type="match status" value="2"/>
</dbReference>
<dbReference type="InterPro" id="IPR046338">
    <property type="entry name" value="GAIN_dom_sf"/>
</dbReference>
<dbReference type="SUPFAM" id="SSF52058">
    <property type="entry name" value="L domain-like"/>
    <property type="match status" value="1"/>
</dbReference>
<dbReference type="SMART" id="SM00369">
    <property type="entry name" value="LRR_TYP"/>
    <property type="match status" value="6"/>
</dbReference>
<dbReference type="PROSITE" id="PS50221">
    <property type="entry name" value="GAIN_B"/>
    <property type="match status" value="1"/>
</dbReference>
<dbReference type="FunFam" id="3.80.10.10:FF:000041">
    <property type="entry name" value="LRR receptor-like serine/threonine-protein kinase ERECTA"/>
    <property type="match status" value="2"/>
</dbReference>
<dbReference type="InterPro" id="IPR001245">
    <property type="entry name" value="Ser-Thr/Tyr_kinase_cat_dom"/>
</dbReference>
<protein>
    <submittedName>
        <fullName evidence="13">Putative LRR receptor-like serine/threonine-protein kinase</fullName>
    </submittedName>
</protein>
<dbReference type="PROSITE" id="PS50011">
    <property type="entry name" value="PROTEIN_KINASE_DOM"/>
    <property type="match status" value="1"/>
</dbReference>
<feature type="domain" description="GAIN-B" evidence="12">
    <location>
        <begin position="522"/>
        <end position="680"/>
    </location>
</feature>
<evidence type="ECO:0000313" key="14">
    <source>
        <dbReference type="Proteomes" id="UP000241769"/>
    </source>
</evidence>
<dbReference type="GO" id="GO:0005886">
    <property type="term" value="C:plasma membrane"/>
    <property type="evidence" value="ECO:0007669"/>
    <property type="project" value="UniProtKB-SubCell"/>
</dbReference>
<feature type="chain" id="PRO_5015193965" evidence="10">
    <location>
        <begin position="22"/>
        <end position="1000"/>
    </location>
</feature>
<dbReference type="GO" id="GO:0004672">
    <property type="term" value="F:protein kinase activity"/>
    <property type="evidence" value="ECO:0007669"/>
    <property type="project" value="InterPro"/>
</dbReference>
<accession>A0A2P6N9S8</accession>
<keyword evidence="13" id="KW-0418">Kinase</keyword>
<dbReference type="InterPro" id="IPR001611">
    <property type="entry name" value="Leu-rich_rpt"/>
</dbReference>
<keyword evidence="4 9" id="KW-0812">Transmembrane</keyword>
<dbReference type="Gene3D" id="3.80.10.10">
    <property type="entry name" value="Ribonuclease Inhibitor"/>
    <property type="match status" value="2"/>
</dbReference>
<name>A0A2P6N9S8_9EUKA</name>
<dbReference type="FunFam" id="3.80.10.10:FF:000383">
    <property type="entry name" value="Leucine-rich repeat receptor protein kinase EMS1"/>
    <property type="match status" value="1"/>
</dbReference>
<dbReference type="InterPro" id="IPR003591">
    <property type="entry name" value="Leu-rich_rpt_typical-subtyp"/>
</dbReference>
<keyword evidence="13" id="KW-0675">Receptor</keyword>
<evidence type="ECO:0000256" key="5">
    <source>
        <dbReference type="ARBA" id="ARBA00022737"/>
    </source>
</evidence>
<dbReference type="InterPro" id="IPR000203">
    <property type="entry name" value="GPS"/>
</dbReference>
<dbReference type="GO" id="GO:0005524">
    <property type="term" value="F:ATP binding"/>
    <property type="evidence" value="ECO:0007669"/>
    <property type="project" value="InterPro"/>
</dbReference>
<keyword evidence="5" id="KW-0677">Repeat</keyword>
<dbReference type="InterPro" id="IPR011009">
    <property type="entry name" value="Kinase-like_dom_sf"/>
</dbReference>
<dbReference type="InterPro" id="IPR057244">
    <property type="entry name" value="GAIN_B"/>
</dbReference>
<evidence type="ECO:0000256" key="8">
    <source>
        <dbReference type="ARBA" id="ARBA00023157"/>
    </source>
</evidence>
<evidence type="ECO:0000256" key="9">
    <source>
        <dbReference type="SAM" id="Phobius"/>
    </source>
</evidence>
<feature type="signal peptide" evidence="10">
    <location>
        <begin position="1"/>
        <end position="21"/>
    </location>
</feature>
<evidence type="ECO:0000256" key="2">
    <source>
        <dbReference type="ARBA" id="ARBA00022475"/>
    </source>
</evidence>
<feature type="domain" description="Protein kinase" evidence="11">
    <location>
        <begin position="742"/>
        <end position="979"/>
    </location>
</feature>
<evidence type="ECO:0000256" key="6">
    <source>
        <dbReference type="ARBA" id="ARBA00022989"/>
    </source>
</evidence>
<gene>
    <name evidence="13" type="ORF">PROFUN_11587</name>
</gene>
<dbReference type="SUPFAM" id="SSF56112">
    <property type="entry name" value="Protein kinase-like (PK-like)"/>
    <property type="match status" value="1"/>
</dbReference>
<reference evidence="13 14" key="1">
    <citation type="journal article" date="2018" name="Genome Biol. Evol.">
        <title>Multiple Roots of Fruiting Body Formation in Amoebozoa.</title>
        <authorList>
            <person name="Hillmann F."/>
            <person name="Forbes G."/>
            <person name="Novohradska S."/>
            <person name="Ferling I."/>
            <person name="Riege K."/>
            <person name="Groth M."/>
            <person name="Westermann M."/>
            <person name="Marz M."/>
            <person name="Spaller T."/>
            <person name="Winckler T."/>
            <person name="Schaap P."/>
            <person name="Glockner G."/>
        </authorList>
    </citation>
    <scope>NUCLEOTIDE SEQUENCE [LARGE SCALE GENOMIC DNA]</scope>
    <source>
        <strain evidence="13 14">Jena</strain>
    </source>
</reference>
<keyword evidence="10" id="KW-0732">Signal</keyword>
<dbReference type="AlphaFoldDB" id="A0A2P6N9S8"/>
<evidence type="ECO:0000259" key="11">
    <source>
        <dbReference type="PROSITE" id="PS50011"/>
    </source>
</evidence>
<keyword evidence="13" id="KW-0808">Transferase</keyword>
<dbReference type="Gene3D" id="1.10.510.10">
    <property type="entry name" value="Transferase(Phosphotransferase) domain 1"/>
    <property type="match status" value="1"/>
</dbReference>
<evidence type="ECO:0000256" key="1">
    <source>
        <dbReference type="ARBA" id="ARBA00004236"/>
    </source>
</evidence>
<keyword evidence="3" id="KW-0433">Leucine-rich repeat</keyword>
<evidence type="ECO:0000256" key="3">
    <source>
        <dbReference type="ARBA" id="ARBA00022614"/>
    </source>
</evidence>
<evidence type="ECO:0000313" key="13">
    <source>
        <dbReference type="EMBL" id="PRP80714.1"/>
    </source>
</evidence>
<comment type="caution">
    <text evidence="13">The sequence shown here is derived from an EMBL/GenBank/DDBJ whole genome shotgun (WGS) entry which is preliminary data.</text>
</comment>
<keyword evidence="2" id="KW-1003">Cell membrane</keyword>
<comment type="subcellular location">
    <subcellularLocation>
        <location evidence="1">Cell membrane</location>
    </subcellularLocation>
</comment>
<dbReference type="InterPro" id="IPR050647">
    <property type="entry name" value="Plant_LRR-RLKs"/>
</dbReference>
<sequence>MRGVLLVVLSLSVCLVHRCDAAQSVALVQTMRDIWKTLGGVTCDASMSYPTQISNARGILGFYLNGTIPSSIGTLTNLTRFHMGANLYISGTIPPSICNLTNMYYLNLGTNQLTGTIPSCLAKITILQTLYLDHNQLSGSIPDMFGSLINLQTLYIYHNRFSGSIPSSIGQCSMLSSLYLAENNLTGTVPQVIIDMPSLTFLNISYNQLNGSLPARSSSLPPLATLVVNYNQFTSIGYINVTTTCKLNYNYQCKSGTLPVYPSVCTVDVIPNCGSPTLVALGRVWQSMNGDSSLWKSQNYCNSVDFQGVVCDSQANVLGISVHNVSRAIYSGFRPPLYPILSNAICNVTSLNNLDLGSNALTGGIPSCLGGMNITQLYLNDNNFTGSIPSTIINLPQLTVLDFSHNHLDGAVPNRNVQLHQLTTLRLNDNNFTSAGYVDSSTCDMTSNPFPCYPFLTISPSCTFSYLPCTSFDVELTRLYDNKTVISAKQAEVILNTQASSGEPRTVQLITAVVPALLHNTTSFDYTSKIVNLTVQTFYPGVKDNGTSVTCEIVNSGVSASLPLSIVQQAQVSLAISSLSFNPFTLSDNQSVYSQVIGVTVYDKRGGEIQIRDDSESVNISMGSIQFVPSGYEPVCQWWNETMKGWSREGCRLVQEASVGVCQCNHLTNFSIGVAPVAPQPDQNKNSPADTNRTTLIIIIACAAGGGIIVIAIISILVYRLASTKRSKNAFEEIECEVKHQLEWKEKVYEGKKSQVWKAIENGTTTVAVKKSGGKDNRSLIEEAIRLKGMHHPNIVMFLGQNLSEGWLMMEWMEDGSLYSFSQVRPVASFVYSIGKEVAQAMAYVAEQSIVHTQLNPHHVLLQATHDVITAKITGFCECVADGGEYYKKAKDHTAPEVIESHMQRTSADVWSFGVLLSFIASNGKIESRGKRRTARGSVTIDDGWETTLKAMIQDCTVSDADMRPNFTEIARRMTRDTVRADEEPKSFVGKAFDPYAMNS</sequence>
<keyword evidence="14" id="KW-1185">Reference proteome</keyword>
<dbReference type="EMBL" id="MDYQ01000140">
    <property type="protein sequence ID" value="PRP80714.1"/>
    <property type="molecule type" value="Genomic_DNA"/>
</dbReference>
<dbReference type="Pfam" id="PF13855">
    <property type="entry name" value="LRR_8"/>
    <property type="match status" value="2"/>
</dbReference>
<dbReference type="Gene3D" id="2.60.220.50">
    <property type="match status" value="1"/>
</dbReference>
<keyword evidence="6 9" id="KW-1133">Transmembrane helix</keyword>
<evidence type="ECO:0000259" key="12">
    <source>
        <dbReference type="PROSITE" id="PS50221"/>
    </source>
</evidence>
<dbReference type="OrthoDB" id="26095at2759"/>